<dbReference type="KEGG" id="sapo:SAPIO_CDS0795"/>
<keyword evidence="7" id="KW-0949">S-adenosyl-L-methionine</keyword>
<dbReference type="PANTHER" id="PTHR14614">
    <property type="entry name" value="HEPATOCELLULAR CARCINOMA-ASSOCIATED ANTIGEN"/>
    <property type="match status" value="1"/>
</dbReference>
<dbReference type="HOGENOM" id="CLU_038704_1_0_1"/>
<dbReference type="VEuPathDB" id="FungiDB:SAPIO_CDS0795"/>
<protein>
    <recommendedName>
        <fullName evidence="3">protein-histidine N-methyltransferase</fullName>
        <ecNumber evidence="3">2.1.1.85</ecNumber>
    </recommendedName>
</protein>
<dbReference type="InterPro" id="IPR019410">
    <property type="entry name" value="Methyltransf_16"/>
</dbReference>
<organism evidence="11 12">
    <name type="scientific">Pseudallescheria apiosperma</name>
    <name type="common">Scedosporium apiospermum</name>
    <dbReference type="NCBI Taxonomy" id="563466"/>
    <lineage>
        <taxon>Eukaryota</taxon>
        <taxon>Fungi</taxon>
        <taxon>Dikarya</taxon>
        <taxon>Ascomycota</taxon>
        <taxon>Pezizomycotina</taxon>
        <taxon>Sordariomycetes</taxon>
        <taxon>Hypocreomycetidae</taxon>
        <taxon>Microascales</taxon>
        <taxon>Microascaceae</taxon>
        <taxon>Scedosporium</taxon>
    </lineage>
</organism>
<comment type="subcellular location">
    <subcellularLocation>
        <location evidence="2">Cytoplasm</location>
    </subcellularLocation>
    <subcellularLocation>
        <location evidence="1">Nucleus</location>
    </subcellularLocation>
</comment>
<evidence type="ECO:0000313" key="11">
    <source>
        <dbReference type="EMBL" id="KEZ46464.1"/>
    </source>
</evidence>
<dbReference type="AlphaFoldDB" id="A0A084GGK2"/>
<reference evidence="11 12" key="1">
    <citation type="journal article" date="2014" name="Genome Announc.">
        <title>Draft genome sequence of the pathogenic fungus Scedosporium apiospermum.</title>
        <authorList>
            <person name="Vandeputte P."/>
            <person name="Ghamrawi S."/>
            <person name="Rechenmann M."/>
            <person name="Iltis A."/>
            <person name="Giraud S."/>
            <person name="Fleury M."/>
            <person name="Thornton C."/>
            <person name="Delhaes L."/>
            <person name="Meyer W."/>
            <person name="Papon N."/>
            <person name="Bouchara J.P."/>
        </authorList>
    </citation>
    <scope>NUCLEOTIDE SEQUENCE [LARGE SCALE GENOMIC DNA]</scope>
    <source>
        <strain evidence="11 12">IHEM 14462</strain>
    </source>
</reference>
<name>A0A084GGK2_PSEDA</name>
<dbReference type="OrthoDB" id="1723750at2759"/>
<dbReference type="EC" id="2.1.1.85" evidence="3"/>
<evidence type="ECO:0000256" key="3">
    <source>
        <dbReference type="ARBA" id="ARBA00012533"/>
    </source>
</evidence>
<evidence type="ECO:0000256" key="5">
    <source>
        <dbReference type="ARBA" id="ARBA00022603"/>
    </source>
</evidence>
<dbReference type="RefSeq" id="XP_016646263.1">
    <property type="nucleotide sequence ID" value="XM_016783497.1"/>
</dbReference>
<dbReference type="Proteomes" id="UP000028545">
    <property type="component" value="Unassembled WGS sequence"/>
</dbReference>
<comment type="caution">
    <text evidence="11">The sequence shown here is derived from an EMBL/GenBank/DDBJ whole genome shotgun (WGS) entry which is preliminary data.</text>
</comment>
<dbReference type="GeneID" id="27718947"/>
<sequence>MSFSFSFSGDDIEGQDDGVQQVEVPKGPGSVAPIAAPSSTQRQQATSAFPVEGKPQLQPTRQNMDSMLSLLPSKIAYDLLSVTLVDGRIIGLPRRELWDVRVQLMAEDDGSGSTTEGLGSHDVKTGVYEGGFKSWESSVDLVKVLASLDYGRHDGSTQPLHVIELGCGTALPSLALFRQVMSERKSAAEPGAAPPPALLMTVADYNPSVLQLVTLPNFILTWALLFKDTEPALKDAFELEDELELTDELKQAFSHSLAAANVTLSWISGGWSHEFVEILYAAAEERGLPTSLTTLVLGAETIYSPFALRAFYETLVEILQREHRERPGSDAQVLVGAKRHYFGVGGSLDDFVEMARGGGFVVEQLAEETDGVRRGVVQCRLAAP</sequence>
<keyword evidence="5" id="KW-0489">Methyltransferase</keyword>
<keyword evidence="12" id="KW-1185">Reference proteome</keyword>
<evidence type="ECO:0000256" key="10">
    <source>
        <dbReference type="SAM" id="MobiDB-lite"/>
    </source>
</evidence>
<evidence type="ECO:0000256" key="8">
    <source>
        <dbReference type="ARBA" id="ARBA00023242"/>
    </source>
</evidence>
<keyword evidence="4" id="KW-0963">Cytoplasm</keyword>
<keyword evidence="8" id="KW-0539">Nucleus</keyword>
<evidence type="ECO:0000256" key="1">
    <source>
        <dbReference type="ARBA" id="ARBA00004123"/>
    </source>
</evidence>
<dbReference type="Gene3D" id="3.40.50.150">
    <property type="entry name" value="Vaccinia Virus protein VP39"/>
    <property type="match status" value="1"/>
</dbReference>
<evidence type="ECO:0000256" key="9">
    <source>
        <dbReference type="ARBA" id="ARBA00038126"/>
    </source>
</evidence>
<dbReference type="GO" id="GO:0005737">
    <property type="term" value="C:cytoplasm"/>
    <property type="evidence" value="ECO:0007669"/>
    <property type="project" value="UniProtKB-SubCell"/>
</dbReference>
<dbReference type="GO" id="GO:0032259">
    <property type="term" value="P:methylation"/>
    <property type="evidence" value="ECO:0007669"/>
    <property type="project" value="UniProtKB-KW"/>
</dbReference>
<dbReference type="GO" id="GO:0018064">
    <property type="term" value="F:protein-L-histidine N-tele-methyltransferase activity"/>
    <property type="evidence" value="ECO:0007669"/>
    <property type="project" value="UniProtKB-EC"/>
</dbReference>
<keyword evidence="6" id="KW-0808">Transferase</keyword>
<dbReference type="GO" id="GO:0005634">
    <property type="term" value="C:nucleus"/>
    <property type="evidence" value="ECO:0007669"/>
    <property type="project" value="UniProtKB-SubCell"/>
</dbReference>
<dbReference type="EMBL" id="JOWA01000033">
    <property type="protein sequence ID" value="KEZ46464.1"/>
    <property type="molecule type" value="Genomic_DNA"/>
</dbReference>
<proteinExistence type="inferred from homology"/>
<feature type="compositionally biased region" description="Polar residues" evidence="10">
    <location>
        <begin position="37"/>
        <end position="47"/>
    </location>
</feature>
<evidence type="ECO:0000256" key="7">
    <source>
        <dbReference type="ARBA" id="ARBA00022691"/>
    </source>
</evidence>
<evidence type="ECO:0000256" key="6">
    <source>
        <dbReference type="ARBA" id="ARBA00022679"/>
    </source>
</evidence>
<evidence type="ECO:0000256" key="4">
    <source>
        <dbReference type="ARBA" id="ARBA00022490"/>
    </source>
</evidence>
<comment type="similarity">
    <text evidence="9">Belongs to the methyltransferase superfamily. METTL18 family.</text>
</comment>
<evidence type="ECO:0000313" key="12">
    <source>
        <dbReference type="Proteomes" id="UP000028545"/>
    </source>
</evidence>
<dbReference type="OMA" id="NLLLTWH"/>
<feature type="region of interest" description="Disordered" evidence="10">
    <location>
        <begin position="1"/>
        <end position="57"/>
    </location>
</feature>
<evidence type="ECO:0000256" key="2">
    <source>
        <dbReference type="ARBA" id="ARBA00004496"/>
    </source>
</evidence>
<accession>A0A084GGK2</accession>
<dbReference type="InterPro" id="IPR029063">
    <property type="entry name" value="SAM-dependent_MTases_sf"/>
</dbReference>
<gene>
    <name evidence="11" type="ORF">SAPIO_CDS0795</name>
</gene>
<dbReference type="PANTHER" id="PTHR14614:SF39">
    <property type="entry name" value="HISTIDINE PROTEIN METHYLTRANSFERASE 1 HOMOLOG"/>
    <property type="match status" value="1"/>
</dbReference>